<gene>
    <name evidence="3" type="ORF">PR048_018704</name>
</gene>
<keyword evidence="2" id="KW-1133">Transmembrane helix</keyword>
<feature type="compositionally biased region" description="Basic and acidic residues" evidence="1">
    <location>
        <begin position="310"/>
        <end position="319"/>
    </location>
</feature>
<comment type="caution">
    <text evidence="3">The sequence shown here is derived from an EMBL/GenBank/DDBJ whole genome shotgun (WGS) entry which is preliminary data.</text>
</comment>
<keyword evidence="2" id="KW-0812">Transmembrane</keyword>
<sequence length="699" mass="78244">MMTSPGMGITKSTEFAPTVTTMPTVNSPDLLLFATYKCIYCGKLFKLRQLDRRHEVFSKSRNARRHEDSCSLYRDQVTLSCEKCKSQFGRHDNLIRHLTACRGLLPVSSRKQCVFLKPQTCETRVPSSSDTGVPSPASDLDSFNKRYRVRIHESNVNWLKKTRRAHLTHSRFKCGRKFSCHEILNLYHKQEKYDVRNIINMSKLARLQPAISPCETNLVSQFKEDMENHGTLKYYIWLECGYTKPELHDDEYCNKTFKTSNVLLYNEYHVKDSVEASIAKRCSEGAEMIVKGPGWTLDSVDIYGASPEQKGGEMRDPRENPPTNMRKSGVTRPGIEHVSHWWEASRLTAEPPVELNVVLSVVLNMVLIVVLNVVLLVVLGVVLSVVLILVLGVVLKVVLIMVLGVVPTVVLDVLLIMVLDVVLIVVLGVVLIAPELQRLGKREIAEKIRRPRPAVSSCKKSLLRKFSIGPAGDRTQFTVVGGERPNHYYTNLGPIKALCWMQRHILYAVAQHSSCDTYKSSRLAGVVWKVFPIWRRRATCNDTACFSMKRQEDGVSTAAAFCVSLVFLLVKTTAVACIVEIFVSLAKRATMDYASSLVKEDLFIHLPIGQQSLDLLAGSEKDAETTTLAPCNEIAPEDLSSSVGREPNNGATAAQGLVNPIVEPQMVRARAPYSGAAVAQWVENPIMVQQQQLRGYRTQ</sequence>
<feature type="transmembrane region" description="Helical" evidence="2">
    <location>
        <begin position="386"/>
        <end position="407"/>
    </location>
</feature>
<keyword evidence="2" id="KW-0472">Membrane</keyword>
<evidence type="ECO:0008006" key="5">
    <source>
        <dbReference type="Google" id="ProtNLM"/>
    </source>
</evidence>
<evidence type="ECO:0000313" key="3">
    <source>
        <dbReference type="EMBL" id="KAJ8882216.1"/>
    </source>
</evidence>
<feature type="transmembrane region" description="Helical" evidence="2">
    <location>
        <begin position="558"/>
        <end position="583"/>
    </location>
</feature>
<dbReference type="Proteomes" id="UP001159363">
    <property type="component" value="Chromosome 5"/>
</dbReference>
<accession>A0ABQ9HDF9</accession>
<feature type="region of interest" description="Disordered" evidence="1">
    <location>
        <begin position="307"/>
        <end position="331"/>
    </location>
</feature>
<dbReference type="EMBL" id="JARBHB010000006">
    <property type="protein sequence ID" value="KAJ8882216.1"/>
    <property type="molecule type" value="Genomic_DNA"/>
</dbReference>
<evidence type="ECO:0000256" key="1">
    <source>
        <dbReference type="SAM" id="MobiDB-lite"/>
    </source>
</evidence>
<protein>
    <recommendedName>
        <fullName evidence="5">C2H2-type domain-containing protein</fullName>
    </recommendedName>
</protein>
<organism evidence="3 4">
    <name type="scientific">Dryococelus australis</name>
    <dbReference type="NCBI Taxonomy" id="614101"/>
    <lineage>
        <taxon>Eukaryota</taxon>
        <taxon>Metazoa</taxon>
        <taxon>Ecdysozoa</taxon>
        <taxon>Arthropoda</taxon>
        <taxon>Hexapoda</taxon>
        <taxon>Insecta</taxon>
        <taxon>Pterygota</taxon>
        <taxon>Neoptera</taxon>
        <taxon>Polyneoptera</taxon>
        <taxon>Phasmatodea</taxon>
        <taxon>Verophasmatodea</taxon>
        <taxon>Anareolatae</taxon>
        <taxon>Phasmatidae</taxon>
        <taxon>Eurycanthinae</taxon>
        <taxon>Dryococelus</taxon>
    </lineage>
</organism>
<proteinExistence type="predicted"/>
<feature type="transmembrane region" description="Helical" evidence="2">
    <location>
        <begin position="413"/>
        <end position="433"/>
    </location>
</feature>
<evidence type="ECO:0000313" key="4">
    <source>
        <dbReference type="Proteomes" id="UP001159363"/>
    </source>
</evidence>
<reference evidence="3 4" key="1">
    <citation type="submission" date="2023-02" db="EMBL/GenBank/DDBJ databases">
        <title>LHISI_Scaffold_Assembly.</title>
        <authorList>
            <person name="Stuart O.P."/>
            <person name="Cleave R."/>
            <person name="Magrath M.J.L."/>
            <person name="Mikheyev A.S."/>
        </authorList>
    </citation>
    <scope>NUCLEOTIDE SEQUENCE [LARGE SCALE GENOMIC DNA]</scope>
    <source>
        <strain evidence="3">Daus_M_001</strain>
        <tissue evidence="3">Leg muscle</tissue>
    </source>
</reference>
<name>A0ABQ9HDF9_9NEOP</name>
<keyword evidence="4" id="KW-1185">Reference proteome</keyword>
<evidence type="ECO:0000256" key="2">
    <source>
        <dbReference type="SAM" id="Phobius"/>
    </source>
</evidence>
<feature type="transmembrane region" description="Helical" evidence="2">
    <location>
        <begin position="357"/>
        <end position="379"/>
    </location>
</feature>